<dbReference type="HAMAP" id="MF_01113">
    <property type="entry name" value="DNApol_IV"/>
    <property type="match status" value="1"/>
</dbReference>
<dbReference type="InterPro" id="IPR043128">
    <property type="entry name" value="Rev_trsase/Diguanyl_cyclase"/>
</dbReference>
<feature type="binding site" evidence="15">
    <location>
        <position position="165"/>
    </location>
    <ligand>
        <name>Mg(2+)</name>
        <dbReference type="ChEBI" id="CHEBI:18420"/>
    </ligand>
</feature>
<keyword evidence="12 15" id="KW-0238">DNA-binding</keyword>
<dbReference type="InterPro" id="IPR053848">
    <property type="entry name" value="IMS_HHH_1"/>
</dbReference>
<evidence type="ECO:0000256" key="16">
    <source>
        <dbReference type="SAM" id="Phobius"/>
    </source>
</evidence>
<dbReference type="InterPro" id="IPR022880">
    <property type="entry name" value="DNApol_IV"/>
</dbReference>
<dbReference type="EC" id="2.7.7.7" evidence="15"/>
<feature type="site" description="Substrate discrimination" evidence="15">
    <location>
        <position position="75"/>
    </location>
</feature>
<dbReference type="Pfam" id="PF00817">
    <property type="entry name" value="IMS"/>
    <property type="match status" value="1"/>
</dbReference>
<dbReference type="Gene3D" id="3.30.1490.100">
    <property type="entry name" value="DNA polymerase, Y-family, little finger domain"/>
    <property type="match status" value="1"/>
</dbReference>
<evidence type="ECO:0000256" key="10">
    <source>
        <dbReference type="ARBA" id="ARBA00022842"/>
    </source>
</evidence>
<keyword evidence="9 15" id="KW-0227">DNA damage</keyword>
<dbReference type="NCBIfam" id="NF002677">
    <property type="entry name" value="PRK02406.1"/>
    <property type="match status" value="1"/>
</dbReference>
<feature type="domain" description="UmuC" evidence="17">
    <location>
        <begin position="66"/>
        <end position="247"/>
    </location>
</feature>
<evidence type="ECO:0000256" key="15">
    <source>
        <dbReference type="HAMAP-Rule" id="MF_01113"/>
    </source>
</evidence>
<comment type="subunit">
    <text evidence="15">Monomer.</text>
</comment>
<keyword evidence="10 15" id="KW-0460">Magnesium</keyword>
<gene>
    <name evidence="15 18" type="primary">dinB</name>
    <name evidence="18" type="ORF">MACH16_26540</name>
</gene>
<keyword evidence="4 15" id="KW-0963">Cytoplasm</keyword>
<organism evidence="18 19">
    <name type="scientific">Marinomonas pontica</name>
    <dbReference type="NCBI Taxonomy" id="264739"/>
    <lineage>
        <taxon>Bacteria</taxon>
        <taxon>Pseudomonadati</taxon>
        <taxon>Pseudomonadota</taxon>
        <taxon>Gammaproteobacteria</taxon>
        <taxon>Oceanospirillales</taxon>
        <taxon>Oceanospirillaceae</taxon>
        <taxon>Marinomonas</taxon>
    </lineage>
</organism>
<comment type="function">
    <text evidence="15">Poorly processive, error-prone DNA polymerase involved in untargeted mutagenesis. Copies undamaged DNA at stalled replication forks, which arise in vivo from mismatched or misaligned primer ends. These misaligned primers can be extended by PolIV. Exhibits no 3'-5' exonuclease (proofreading) activity. May be involved in translesional synthesis, in conjunction with the beta clamp from PolIII.</text>
</comment>
<dbReference type="InterPro" id="IPR036775">
    <property type="entry name" value="DNA_pol_Y-fam_lit_finger_sf"/>
</dbReference>
<dbReference type="InterPro" id="IPR050116">
    <property type="entry name" value="DNA_polymerase-Y"/>
</dbReference>
<keyword evidence="5 15" id="KW-0808">Transferase</keyword>
<keyword evidence="3 15" id="KW-0515">Mutator protein</keyword>
<reference evidence="18 19" key="1">
    <citation type="submission" date="2023-01" db="EMBL/GenBank/DDBJ databases">
        <title>Complete genome sequence of Marinomonas pontica strain 200518_36.</title>
        <authorList>
            <person name="Ueki S."/>
            <person name="Gajardo G."/>
            <person name="Maruyama F."/>
        </authorList>
    </citation>
    <scope>NUCLEOTIDE SEQUENCE [LARGE SCALE GENOMIC DNA]</scope>
    <source>
        <strain evidence="18 19">200518_36</strain>
    </source>
</reference>
<dbReference type="Pfam" id="PF21999">
    <property type="entry name" value="IMS_HHH_1"/>
    <property type="match status" value="1"/>
</dbReference>
<evidence type="ECO:0000256" key="4">
    <source>
        <dbReference type="ARBA" id="ARBA00022490"/>
    </source>
</evidence>
<evidence type="ECO:0000256" key="12">
    <source>
        <dbReference type="ARBA" id="ARBA00023125"/>
    </source>
</evidence>
<keyword evidence="8 15" id="KW-0479">Metal-binding</keyword>
<keyword evidence="19" id="KW-1185">Reference proteome</keyword>
<evidence type="ECO:0000259" key="17">
    <source>
        <dbReference type="PROSITE" id="PS50173"/>
    </source>
</evidence>
<dbReference type="InterPro" id="IPR043502">
    <property type="entry name" value="DNA/RNA_pol_sf"/>
</dbReference>
<keyword evidence="16" id="KW-1133">Transmembrane helix</keyword>
<keyword evidence="16" id="KW-0812">Transmembrane</keyword>
<feature type="transmembrane region" description="Helical" evidence="16">
    <location>
        <begin position="12"/>
        <end position="37"/>
    </location>
</feature>
<dbReference type="InterPro" id="IPR001126">
    <property type="entry name" value="UmuC"/>
</dbReference>
<evidence type="ECO:0000256" key="2">
    <source>
        <dbReference type="ARBA" id="ARBA00010945"/>
    </source>
</evidence>
<feature type="binding site" evidence="15">
    <location>
        <position position="70"/>
    </location>
    <ligand>
        <name>Mg(2+)</name>
        <dbReference type="ChEBI" id="CHEBI:18420"/>
    </ligand>
</feature>
<keyword evidence="13 15" id="KW-0234">DNA repair</keyword>
<dbReference type="SUPFAM" id="SSF100879">
    <property type="entry name" value="Lesion bypass DNA polymerase (Y-family), little finger domain"/>
    <property type="match status" value="1"/>
</dbReference>
<evidence type="ECO:0000256" key="9">
    <source>
        <dbReference type="ARBA" id="ARBA00022763"/>
    </source>
</evidence>
<comment type="similarity">
    <text evidence="2 15">Belongs to the DNA polymerase type-Y family.</text>
</comment>
<keyword evidence="11 15" id="KW-0239">DNA-directed DNA polymerase</keyword>
<proteinExistence type="inferred from homology"/>
<dbReference type="Gene3D" id="3.30.70.270">
    <property type="match status" value="1"/>
</dbReference>
<evidence type="ECO:0000313" key="19">
    <source>
        <dbReference type="Proteomes" id="UP001307608"/>
    </source>
</evidence>
<dbReference type="PANTHER" id="PTHR11076">
    <property type="entry name" value="DNA REPAIR POLYMERASE UMUC / TRANSFERASE FAMILY MEMBER"/>
    <property type="match status" value="1"/>
</dbReference>
<evidence type="ECO:0000256" key="8">
    <source>
        <dbReference type="ARBA" id="ARBA00022723"/>
    </source>
</evidence>
<comment type="cofactor">
    <cofactor evidence="15">
        <name>Mg(2+)</name>
        <dbReference type="ChEBI" id="CHEBI:18420"/>
    </cofactor>
    <text evidence="15">Binds 2 magnesium ions per subunit.</text>
</comment>
<keyword evidence="7 15" id="KW-0235">DNA replication</keyword>
<evidence type="ECO:0000256" key="11">
    <source>
        <dbReference type="ARBA" id="ARBA00022932"/>
    </source>
</evidence>
<dbReference type="SUPFAM" id="SSF56672">
    <property type="entry name" value="DNA/RNA polymerases"/>
    <property type="match status" value="1"/>
</dbReference>
<dbReference type="InterPro" id="IPR017961">
    <property type="entry name" value="DNA_pol_Y-fam_little_finger"/>
</dbReference>
<comment type="catalytic activity">
    <reaction evidence="14 15">
        <text>DNA(n) + a 2'-deoxyribonucleoside 5'-triphosphate = DNA(n+1) + diphosphate</text>
        <dbReference type="Rhea" id="RHEA:22508"/>
        <dbReference type="Rhea" id="RHEA-COMP:17339"/>
        <dbReference type="Rhea" id="RHEA-COMP:17340"/>
        <dbReference type="ChEBI" id="CHEBI:33019"/>
        <dbReference type="ChEBI" id="CHEBI:61560"/>
        <dbReference type="ChEBI" id="CHEBI:173112"/>
        <dbReference type="EC" id="2.7.7.7"/>
    </reaction>
</comment>
<feature type="transmembrane region" description="Helical" evidence="16">
    <location>
        <begin position="43"/>
        <end position="61"/>
    </location>
</feature>
<keyword evidence="16" id="KW-0472">Membrane</keyword>
<comment type="subcellular location">
    <subcellularLocation>
        <location evidence="1 15">Cytoplasm</location>
    </subcellularLocation>
</comment>
<keyword evidence="6 15" id="KW-0548">Nucleotidyltransferase</keyword>
<evidence type="ECO:0000256" key="5">
    <source>
        <dbReference type="ARBA" id="ARBA00022679"/>
    </source>
</evidence>
<dbReference type="Pfam" id="PF11799">
    <property type="entry name" value="IMS_C"/>
    <property type="match status" value="1"/>
</dbReference>
<evidence type="ECO:0000313" key="18">
    <source>
        <dbReference type="EMBL" id="BDX03906.1"/>
    </source>
</evidence>
<dbReference type="Proteomes" id="UP001307608">
    <property type="component" value="Chromosome"/>
</dbReference>
<dbReference type="EMBL" id="AP027271">
    <property type="protein sequence ID" value="BDX03906.1"/>
    <property type="molecule type" value="Genomic_DNA"/>
</dbReference>
<evidence type="ECO:0000256" key="3">
    <source>
        <dbReference type="ARBA" id="ARBA00022457"/>
    </source>
</evidence>
<evidence type="ECO:0000256" key="1">
    <source>
        <dbReference type="ARBA" id="ARBA00004496"/>
    </source>
</evidence>
<protein>
    <recommendedName>
        <fullName evidence="15">DNA polymerase IV</fullName>
        <shortName evidence="15">Pol IV</shortName>
        <ecNumber evidence="15">2.7.7.7</ecNumber>
    </recommendedName>
</protein>
<accession>A0ABM8FFR0</accession>
<evidence type="ECO:0000256" key="13">
    <source>
        <dbReference type="ARBA" id="ARBA00023204"/>
    </source>
</evidence>
<evidence type="ECO:0000256" key="6">
    <source>
        <dbReference type="ARBA" id="ARBA00022695"/>
    </source>
</evidence>
<dbReference type="PANTHER" id="PTHR11076:SF33">
    <property type="entry name" value="DNA POLYMERASE KAPPA"/>
    <property type="match status" value="1"/>
</dbReference>
<dbReference type="Gene3D" id="1.10.150.20">
    <property type="entry name" value="5' to 3' exonuclease, C-terminal subdomain"/>
    <property type="match status" value="1"/>
</dbReference>
<feature type="active site" evidence="15">
    <location>
        <position position="166"/>
    </location>
</feature>
<dbReference type="CDD" id="cd03586">
    <property type="entry name" value="PolY_Pol_IV_kappa"/>
    <property type="match status" value="1"/>
</dbReference>
<dbReference type="Gene3D" id="3.40.1170.60">
    <property type="match status" value="1"/>
</dbReference>
<name>A0ABM8FFR0_9GAMM</name>
<dbReference type="PROSITE" id="PS50173">
    <property type="entry name" value="UMUC"/>
    <property type="match status" value="1"/>
</dbReference>
<sequence length="413" mass="46501">MRFFFVFDSKYFRCVFFMAFSGLFCAASIFLWFLFFLAQGGCVTEMLGVILFFYTVFWCVVGSRKIIHIDADCFYAAVEMRDDPSLRDRPIAIGGPANTRSVLSTANYAAREFGVRSAMPTSVAMRLCPQLLVLPGNMAKYRLASEQMHAIFHAFTHIIEPLSLDEAYLDVTHTTDFQGSATRIAEKIKAQIFREVGITVSAGVATNKFIAKVASDWNKPDGLTVVTPEQQFEFVSGIPVKSISGIGRVAQKKLAELGVFYCADLQDLDFSLLQKHFGSMAFRLSQFALGRDDRPVVVSRERKSISVEHTFAKDLMDIKACQRVLPMLLADLKKRMAGRGYEAQLSKFYLKLKFDDFKQTTIERPIKGKLADDIFYELLQQAHARSLRPVRLIGVGYRITPPQPLQLTLPLPS</sequence>
<evidence type="ECO:0000256" key="7">
    <source>
        <dbReference type="ARBA" id="ARBA00022705"/>
    </source>
</evidence>
<evidence type="ECO:0000256" key="14">
    <source>
        <dbReference type="ARBA" id="ARBA00049244"/>
    </source>
</evidence>